<evidence type="ECO:0000313" key="4">
    <source>
        <dbReference type="Proteomes" id="UP000182836"/>
    </source>
</evidence>
<proteinExistence type="predicted"/>
<keyword evidence="3" id="KW-1185">Reference proteome</keyword>
<name>A0A0D1Y8E9_ANEMI</name>
<accession>A0A0D1Y8E9</accession>
<gene>
    <name evidence="1" type="ORF">AF333_05525</name>
    <name evidence="2" type="ORF">SAMN04487909_15617</name>
</gene>
<evidence type="ECO:0000313" key="1">
    <source>
        <dbReference type="EMBL" id="KON95023.1"/>
    </source>
</evidence>
<dbReference type="EMBL" id="LGUG01000004">
    <property type="protein sequence ID" value="KON95023.1"/>
    <property type="molecule type" value="Genomic_DNA"/>
</dbReference>
<dbReference type="RefSeq" id="WP_043066283.1">
    <property type="nucleotide sequence ID" value="NZ_BJOA01000370.1"/>
</dbReference>
<organism evidence="1 3">
    <name type="scientific">Aneurinibacillus migulanus</name>
    <name type="common">Bacillus migulanus</name>
    <dbReference type="NCBI Taxonomy" id="47500"/>
    <lineage>
        <taxon>Bacteria</taxon>
        <taxon>Bacillati</taxon>
        <taxon>Bacillota</taxon>
        <taxon>Bacilli</taxon>
        <taxon>Bacillales</taxon>
        <taxon>Paenibacillaceae</taxon>
        <taxon>Aneurinibacillus group</taxon>
        <taxon>Aneurinibacillus</taxon>
    </lineage>
</organism>
<dbReference type="EMBL" id="FNED01000056">
    <property type="protein sequence ID" value="SDK45173.1"/>
    <property type="molecule type" value="Genomic_DNA"/>
</dbReference>
<dbReference type="Proteomes" id="UP000037269">
    <property type="component" value="Unassembled WGS sequence"/>
</dbReference>
<dbReference type="AlphaFoldDB" id="A0A0D1Y8E9"/>
<protein>
    <submittedName>
        <fullName evidence="1">Uncharacterized protein</fullName>
    </submittedName>
</protein>
<sequence length="83" mass="9482">MGRSGRKKTRLPFFGWSAGRIQLLLFLNCLLPTTLPYQNIKCNLSRVLIIQYDPEWIATTPCLKRAAVRLPHPKNPDVLPVQP</sequence>
<reference evidence="2 4" key="2">
    <citation type="submission" date="2016-10" db="EMBL/GenBank/DDBJ databases">
        <authorList>
            <person name="de Groot N.N."/>
        </authorList>
    </citation>
    <scope>NUCLEOTIDE SEQUENCE [LARGE SCALE GENOMIC DNA]</scope>
    <source>
        <strain evidence="2 4">DSM 2895</strain>
    </source>
</reference>
<reference evidence="1 3" key="1">
    <citation type="submission" date="2015-07" db="EMBL/GenBank/DDBJ databases">
        <title>Fjat-14205 dsm 2895.</title>
        <authorList>
            <person name="Liu B."/>
            <person name="Wang J."/>
            <person name="Zhu Y."/>
            <person name="Liu G."/>
            <person name="Chen Q."/>
            <person name="Chen Z."/>
            <person name="Lan J."/>
            <person name="Che J."/>
            <person name="Ge C."/>
            <person name="Shi H."/>
            <person name="Pan Z."/>
            <person name="Liu X."/>
        </authorList>
    </citation>
    <scope>NUCLEOTIDE SEQUENCE [LARGE SCALE GENOMIC DNA]</scope>
    <source>
        <strain evidence="1 3">DSM 2895</strain>
    </source>
</reference>
<dbReference type="Proteomes" id="UP000182836">
    <property type="component" value="Unassembled WGS sequence"/>
</dbReference>
<evidence type="ECO:0000313" key="2">
    <source>
        <dbReference type="EMBL" id="SDK45173.1"/>
    </source>
</evidence>
<evidence type="ECO:0000313" key="3">
    <source>
        <dbReference type="Proteomes" id="UP000037269"/>
    </source>
</evidence>